<keyword evidence="3" id="KW-1185">Reference proteome</keyword>
<protein>
    <submittedName>
        <fullName evidence="2">Uncharacterized protein</fullName>
    </submittedName>
</protein>
<evidence type="ECO:0000313" key="3">
    <source>
        <dbReference type="Proteomes" id="UP000265520"/>
    </source>
</evidence>
<reference evidence="2 3" key="1">
    <citation type="journal article" date="2018" name="Front. Plant Sci.">
        <title>Red Clover (Trifolium pratense) and Zigzag Clover (T. medium) - A Picture of Genomic Similarities and Differences.</title>
        <authorList>
            <person name="Dluhosova J."/>
            <person name="Istvanek J."/>
            <person name="Nedelnik J."/>
            <person name="Repkova J."/>
        </authorList>
    </citation>
    <scope>NUCLEOTIDE SEQUENCE [LARGE SCALE GENOMIC DNA]</scope>
    <source>
        <strain evidence="3">cv. 10/8</strain>
        <tissue evidence="2">Leaf</tissue>
    </source>
</reference>
<proteinExistence type="predicted"/>
<sequence length="55" mass="5849">QSRSTEASPVEQKGDPGGCDSEGKISISAPKPGCLHRSLLDLGERVSKLRVKSKK</sequence>
<feature type="region of interest" description="Disordered" evidence="1">
    <location>
        <begin position="1"/>
        <end position="34"/>
    </location>
</feature>
<evidence type="ECO:0000256" key="1">
    <source>
        <dbReference type="SAM" id="MobiDB-lite"/>
    </source>
</evidence>
<dbReference type="AlphaFoldDB" id="A0A392SST9"/>
<organism evidence="2 3">
    <name type="scientific">Trifolium medium</name>
    <dbReference type="NCBI Taxonomy" id="97028"/>
    <lineage>
        <taxon>Eukaryota</taxon>
        <taxon>Viridiplantae</taxon>
        <taxon>Streptophyta</taxon>
        <taxon>Embryophyta</taxon>
        <taxon>Tracheophyta</taxon>
        <taxon>Spermatophyta</taxon>
        <taxon>Magnoliopsida</taxon>
        <taxon>eudicotyledons</taxon>
        <taxon>Gunneridae</taxon>
        <taxon>Pentapetalae</taxon>
        <taxon>rosids</taxon>
        <taxon>fabids</taxon>
        <taxon>Fabales</taxon>
        <taxon>Fabaceae</taxon>
        <taxon>Papilionoideae</taxon>
        <taxon>50 kb inversion clade</taxon>
        <taxon>NPAAA clade</taxon>
        <taxon>Hologalegina</taxon>
        <taxon>IRL clade</taxon>
        <taxon>Trifolieae</taxon>
        <taxon>Trifolium</taxon>
    </lineage>
</organism>
<evidence type="ECO:0000313" key="2">
    <source>
        <dbReference type="EMBL" id="MCI51477.1"/>
    </source>
</evidence>
<dbReference type="EMBL" id="LXQA010432418">
    <property type="protein sequence ID" value="MCI51477.1"/>
    <property type="molecule type" value="Genomic_DNA"/>
</dbReference>
<accession>A0A392SST9</accession>
<name>A0A392SST9_9FABA</name>
<comment type="caution">
    <text evidence="2">The sequence shown here is derived from an EMBL/GenBank/DDBJ whole genome shotgun (WGS) entry which is preliminary data.</text>
</comment>
<dbReference type="Proteomes" id="UP000265520">
    <property type="component" value="Unassembled WGS sequence"/>
</dbReference>
<feature type="non-terminal residue" evidence="2">
    <location>
        <position position="1"/>
    </location>
</feature>